<feature type="transmembrane region" description="Helical" evidence="6">
    <location>
        <begin position="98"/>
        <end position="118"/>
    </location>
</feature>
<keyword evidence="4 6" id="KW-1133">Transmembrane helix</keyword>
<dbReference type="PANTHER" id="PTHR43124:SF10">
    <property type="entry name" value="PURINE EFFLUX PUMP PBUE"/>
    <property type="match status" value="1"/>
</dbReference>
<dbReference type="EMBL" id="JACHHT010000001">
    <property type="protein sequence ID" value="MBB6520735.1"/>
    <property type="molecule type" value="Genomic_DNA"/>
</dbReference>
<feature type="transmembrane region" description="Helical" evidence="6">
    <location>
        <begin position="130"/>
        <end position="152"/>
    </location>
</feature>
<dbReference type="GO" id="GO:0005886">
    <property type="term" value="C:plasma membrane"/>
    <property type="evidence" value="ECO:0007669"/>
    <property type="project" value="UniProtKB-SubCell"/>
</dbReference>
<dbReference type="SUPFAM" id="SSF103473">
    <property type="entry name" value="MFS general substrate transporter"/>
    <property type="match status" value="1"/>
</dbReference>
<comment type="subcellular location">
    <subcellularLocation>
        <location evidence="1">Cell membrane</location>
        <topology evidence="1">Multi-pass membrane protein</topology>
    </subcellularLocation>
</comment>
<feature type="transmembrane region" description="Helical" evidence="6">
    <location>
        <begin position="325"/>
        <end position="347"/>
    </location>
</feature>
<evidence type="ECO:0000256" key="3">
    <source>
        <dbReference type="ARBA" id="ARBA00022692"/>
    </source>
</evidence>
<keyword evidence="2" id="KW-1003">Cell membrane</keyword>
<gene>
    <name evidence="7" type="ORF">HNR48_001013</name>
</gene>
<dbReference type="Proteomes" id="UP000528457">
    <property type="component" value="Unassembled WGS sequence"/>
</dbReference>
<organism evidence="7 8">
    <name type="scientific">Pseudoteredinibacter isoporae</name>
    <dbReference type="NCBI Taxonomy" id="570281"/>
    <lineage>
        <taxon>Bacteria</taxon>
        <taxon>Pseudomonadati</taxon>
        <taxon>Pseudomonadota</taxon>
        <taxon>Gammaproteobacteria</taxon>
        <taxon>Cellvibrionales</taxon>
        <taxon>Cellvibrionaceae</taxon>
        <taxon>Pseudoteredinibacter</taxon>
    </lineage>
</organism>
<dbReference type="Gene3D" id="1.20.1250.20">
    <property type="entry name" value="MFS general substrate transporter like domains"/>
    <property type="match status" value="1"/>
</dbReference>
<dbReference type="GO" id="GO:0022857">
    <property type="term" value="F:transmembrane transporter activity"/>
    <property type="evidence" value="ECO:0007669"/>
    <property type="project" value="InterPro"/>
</dbReference>
<accession>A0A7X0JSR7</accession>
<comment type="caution">
    <text evidence="7">The sequence shown here is derived from an EMBL/GenBank/DDBJ whole genome shotgun (WGS) entry which is preliminary data.</text>
</comment>
<feature type="transmembrane region" description="Helical" evidence="6">
    <location>
        <begin position="233"/>
        <end position="259"/>
    </location>
</feature>
<dbReference type="AlphaFoldDB" id="A0A7X0JSR7"/>
<dbReference type="InterPro" id="IPR050189">
    <property type="entry name" value="MFS_Efflux_Transporters"/>
</dbReference>
<feature type="transmembrane region" description="Helical" evidence="6">
    <location>
        <begin position="158"/>
        <end position="180"/>
    </location>
</feature>
<evidence type="ECO:0000313" key="8">
    <source>
        <dbReference type="Proteomes" id="UP000528457"/>
    </source>
</evidence>
<evidence type="ECO:0000256" key="6">
    <source>
        <dbReference type="SAM" id="Phobius"/>
    </source>
</evidence>
<feature type="transmembrane region" description="Helical" evidence="6">
    <location>
        <begin position="73"/>
        <end position="92"/>
    </location>
</feature>
<protein>
    <submittedName>
        <fullName evidence="7">MFS family permease</fullName>
    </submittedName>
</protein>
<dbReference type="InParanoid" id="A0A7X0JSR7"/>
<evidence type="ECO:0000313" key="7">
    <source>
        <dbReference type="EMBL" id="MBB6520735.1"/>
    </source>
</evidence>
<keyword evidence="8" id="KW-1185">Reference proteome</keyword>
<evidence type="ECO:0000256" key="5">
    <source>
        <dbReference type="ARBA" id="ARBA00023136"/>
    </source>
</evidence>
<keyword evidence="3 6" id="KW-0812">Transmembrane</keyword>
<feature type="transmembrane region" description="Helical" evidence="6">
    <location>
        <begin position="353"/>
        <end position="371"/>
    </location>
</feature>
<feature type="transmembrane region" description="Helical" evidence="6">
    <location>
        <begin position="12"/>
        <end position="39"/>
    </location>
</feature>
<proteinExistence type="predicted"/>
<feature type="transmembrane region" description="Helical" evidence="6">
    <location>
        <begin position="201"/>
        <end position="221"/>
    </location>
</feature>
<evidence type="ECO:0000256" key="1">
    <source>
        <dbReference type="ARBA" id="ARBA00004651"/>
    </source>
</evidence>
<reference evidence="7 8" key="1">
    <citation type="submission" date="2020-08" db="EMBL/GenBank/DDBJ databases">
        <title>Genomic Encyclopedia of Type Strains, Phase IV (KMG-IV): sequencing the most valuable type-strain genomes for metagenomic binning, comparative biology and taxonomic classification.</title>
        <authorList>
            <person name="Goeker M."/>
        </authorList>
    </citation>
    <scope>NUCLEOTIDE SEQUENCE [LARGE SCALE GENOMIC DNA]</scope>
    <source>
        <strain evidence="7 8">DSM 22368</strain>
    </source>
</reference>
<dbReference type="RefSeq" id="WP_166850372.1">
    <property type="nucleotide sequence ID" value="NZ_JAAONY010000001.1"/>
</dbReference>
<sequence length="398" mass="43711">MIQTSFNRRQIISLLFLAVIGGAAANILPFIFASFSLVFDIESTATLTTAELFGICVSGLTFSYWRNRLSLKLSCLLGLLLFISGNGITMAADGDFNITLFARLLCGLGAGIVTSHAFSIIGNHKNPEPLFALVLVAQVIWSAGASFVMPALSESVPLLSFSFLLVCGLIAIIPMALWMPMPEKQNEDLEDYQQTPLLKRLKWIVIATTIIWYAALGLFWADSANRGMDMGLSATFISSIFAAGYLASLTGNGIAIYLANRFDRSYPMLISGGVHLMVYFMFYLSTSGDDKWIYAVAVLIYSVSWAIFTPFQLGLYSEFSVDGRFAAMFLPATVVGMTFGTQFNGLLGEDGKMILATFFMAICLGCYAYVFKRLPQFYGELEEQYGSDALNDENYSQV</sequence>
<dbReference type="Pfam" id="PF07690">
    <property type="entry name" value="MFS_1"/>
    <property type="match status" value="1"/>
</dbReference>
<dbReference type="InterPro" id="IPR036259">
    <property type="entry name" value="MFS_trans_sf"/>
</dbReference>
<evidence type="ECO:0000256" key="4">
    <source>
        <dbReference type="ARBA" id="ARBA00022989"/>
    </source>
</evidence>
<evidence type="ECO:0000256" key="2">
    <source>
        <dbReference type="ARBA" id="ARBA00022475"/>
    </source>
</evidence>
<dbReference type="InterPro" id="IPR011701">
    <property type="entry name" value="MFS"/>
</dbReference>
<feature type="transmembrane region" description="Helical" evidence="6">
    <location>
        <begin position="45"/>
        <end position="66"/>
    </location>
</feature>
<name>A0A7X0JSR7_9GAMM</name>
<dbReference type="PANTHER" id="PTHR43124">
    <property type="entry name" value="PURINE EFFLUX PUMP PBUE"/>
    <property type="match status" value="1"/>
</dbReference>
<feature type="transmembrane region" description="Helical" evidence="6">
    <location>
        <begin position="266"/>
        <end position="286"/>
    </location>
</feature>
<keyword evidence="5 6" id="KW-0472">Membrane</keyword>
<feature type="transmembrane region" description="Helical" evidence="6">
    <location>
        <begin position="292"/>
        <end position="313"/>
    </location>
</feature>